<sequence length="171" mass="19805">MNRFDATVKVKYLEDVYKDTNGNTYVNQKEVLRIIADAVDLKVEIPQFVADWIEHCKGLGSSFRYAISSKFVPKEVEVWLSGTENIMTNEKAFSSAWFYGYNIEGKQLYTVIIGNTIFAKFWDEGKTKYDMVRISDTLSCFGKGVFTTELNESEIKRFDKRLWEFAVPVNK</sequence>
<protein>
    <submittedName>
        <fullName evidence="1">DUF1642 domain-containing protein</fullName>
    </submittedName>
</protein>
<gene>
    <name evidence="1" type="ORF">NOL11_11145</name>
</gene>
<proteinExistence type="predicted"/>
<dbReference type="AlphaFoldDB" id="A0A9X4RSA2"/>
<reference evidence="1" key="1">
    <citation type="submission" date="2022-07" db="EMBL/GenBank/DDBJ databases">
        <title>Whole Genome Sequencing of Streptococcus suis.</title>
        <authorList>
            <person name="Dai X."/>
            <person name="Huang J."/>
            <person name="Wang L."/>
        </authorList>
    </citation>
    <scope>NUCLEOTIDE SEQUENCE</scope>
    <source>
        <strain evidence="1">HDJ11</strain>
    </source>
</reference>
<dbReference type="EMBL" id="JANFMI010000074">
    <property type="protein sequence ID" value="MDG4517503.1"/>
    <property type="molecule type" value="Genomic_DNA"/>
</dbReference>
<name>A0A9X4RSA2_STRSU</name>
<dbReference type="RefSeq" id="WP_277944188.1">
    <property type="nucleotide sequence ID" value="NZ_JANFMI010000074.1"/>
</dbReference>
<dbReference type="Proteomes" id="UP001152877">
    <property type="component" value="Unassembled WGS sequence"/>
</dbReference>
<evidence type="ECO:0000313" key="2">
    <source>
        <dbReference type="Proteomes" id="UP001152877"/>
    </source>
</evidence>
<dbReference type="InterPro" id="IPR012865">
    <property type="entry name" value="DUF1642"/>
</dbReference>
<comment type="caution">
    <text evidence="1">The sequence shown here is derived from an EMBL/GenBank/DDBJ whole genome shotgun (WGS) entry which is preliminary data.</text>
</comment>
<accession>A0A9X4RSA2</accession>
<organism evidence="1 2">
    <name type="scientific">Streptococcus suis</name>
    <dbReference type="NCBI Taxonomy" id="1307"/>
    <lineage>
        <taxon>Bacteria</taxon>
        <taxon>Bacillati</taxon>
        <taxon>Bacillota</taxon>
        <taxon>Bacilli</taxon>
        <taxon>Lactobacillales</taxon>
        <taxon>Streptococcaceae</taxon>
        <taxon>Streptococcus</taxon>
    </lineage>
</organism>
<evidence type="ECO:0000313" key="1">
    <source>
        <dbReference type="EMBL" id="MDG4517503.1"/>
    </source>
</evidence>
<dbReference type="Pfam" id="PF07852">
    <property type="entry name" value="DUF1642"/>
    <property type="match status" value="1"/>
</dbReference>